<feature type="domain" description="RCC1-like" evidence="3">
    <location>
        <begin position="309"/>
        <end position="615"/>
    </location>
</feature>
<dbReference type="Gene3D" id="2.130.10.30">
    <property type="entry name" value="Regulator of chromosome condensation 1/beta-lactamase-inhibitor protein II"/>
    <property type="match status" value="3"/>
</dbReference>
<comment type="caution">
    <text evidence="4">The sequence shown here is derived from an EMBL/GenBank/DDBJ whole genome shotgun (WGS) entry which is preliminary data.</text>
</comment>
<sequence length="778" mass="77831">MVCLGLLIGNPAPAAAWVPQSVPSVTSRFDFVALNPTNLNYELPATVLEANIASAQHRTPIAAGDAYTCALTTNSAVICWGNNEFGQLGDGTTIQRNTPVAVNGLSSGVVAIAAGYAHTCALTTSGGVSCWGNNESGQLGNGITIQRRTPVQVAGLSSGVAAIAAGEYHTCALTTDGAVTCWGSNGYGQLGDGTTTQRSTPVQVAGLSSGVTAITAGGSHTCALTTGGAVTCWGRNGNGQLGDGTTTQRSTPVNVLGLSSEVAAITAGDVYTCALTTGGGVTCWGANWSGQLGDGTTDERSTPVDVVGLSSGVTAIAAGNDHTCAITTGGGVSCWGVNQYSQLGDGTTTQQSTPVVVNGLSSRAAAIAAGDGHTCAMTTGGGVSCWGRNWSGQLGDGTTTQRRTPMQVEGLSSGVADITAGDSHTCALSTEGGVTCWGNNESGQLGDGTTIQRSTPVQVEGLSSGVVAITAGDSHTCALSTEGGVTCWGGNGSGQLGNGTTTQRSTPVQVEGLSSGVMAITAGDSHTCALTTGGGVTCWGGNWYGQLGDGTTTQRNMPVNVVGLSSGVAAIAAGGSHTCALSTEGGVTCWGWNTYDQLGDGTRTNHNTPVQVEGLSSGVAAIAAGYAHTCALITSGEVTCWGWNWYGQLGDGTTTQRMTPVVVNGLSSEVAAIVAGYAHTCALSTGGGVTCWGWNKYYQLGNGTISQRSIPMDVDGLSSGVAALAAGDAHTCGLSTGGGVTCWGWDVYGQLGVGTIAYRTTPVDVTVLFVYLPVISRN</sequence>
<keyword evidence="5" id="KW-1185">Reference proteome</keyword>
<dbReference type="InterPro" id="IPR009091">
    <property type="entry name" value="RCC1/BLIP-II"/>
</dbReference>
<feature type="domain" description="RCC1-like" evidence="3">
    <location>
        <begin position="44"/>
        <end position="307"/>
    </location>
</feature>
<evidence type="ECO:0000313" key="4">
    <source>
        <dbReference type="EMBL" id="EFO79638.1"/>
    </source>
</evidence>
<dbReference type="Pfam" id="PF00415">
    <property type="entry name" value="RCC1"/>
    <property type="match status" value="2"/>
</dbReference>
<organism evidence="4 5">
    <name type="scientific">Oscillochloris trichoides DG-6</name>
    <dbReference type="NCBI Taxonomy" id="765420"/>
    <lineage>
        <taxon>Bacteria</taxon>
        <taxon>Bacillati</taxon>
        <taxon>Chloroflexota</taxon>
        <taxon>Chloroflexia</taxon>
        <taxon>Chloroflexales</taxon>
        <taxon>Chloroflexineae</taxon>
        <taxon>Oscillochloridaceae</taxon>
        <taxon>Oscillochloris</taxon>
    </lineage>
</organism>
<dbReference type="GO" id="GO:0005085">
    <property type="term" value="F:guanyl-nucleotide exchange factor activity"/>
    <property type="evidence" value="ECO:0007669"/>
    <property type="project" value="TreeGrafter"/>
</dbReference>
<dbReference type="SUPFAM" id="SSF50985">
    <property type="entry name" value="RCC1/BLIP-II"/>
    <property type="match status" value="3"/>
</dbReference>
<dbReference type="PROSITE" id="PS50012">
    <property type="entry name" value="RCC1_3"/>
    <property type="match status" value="13"/>
</dbReference>
<gene>
    <name evidence="4" type="ORF">OSCT_2502</name>
</gene>
<dbReference type="STRING" id="765420.OSCT_2502"/>
<dbReference type="Pfam" id="PF25390">
    <property type="entry name" value="WD40_RLD"/>
    <property type="match status" value="2"/>
</dbReference>
<dbReference type="eggNOG" id="COG5184">
    <property type="taxonomic scope" value="Bacteria"/>
</dbReference>
<evidence type="ECO:0000313" key="5">
    <source>
        <dbReference type="Proteomes" id="UP000054010"/>
    </source>
</evidence>
<dbReference type="PRINTS" id="PR00633">
    <property type="entry name" value="RCCNDNSATION"/>
</dbReference>
<dbReference type="InterPro" id="IPR051553">
    <property type="entry name" value="Ran_GTPase-activating"/>
</dbReference>
<dbReference type="AlphaFoldDB" id="E1IGQ1"/>
<accession>E1IGQ1</accession>
<reference evidence="4 5" key="1">
    <citation type="journal article" date="2011" name="J. Bacteriol.">
        <title>Draft genome sequence of the anoxygenic filamentous phototrophic bacterium Oscillochloris trichoides subsp. DG-6.</title>
        <authorList>
            <person name="Kuznetsov B.B."/>
            <person name="Ivanovsky R.N."/>
            <person name="Keppen O.I."/>
            <person name="Sukhacheva M.V."/>
            <person name="Bumazhkin B.K."/>
            <person name="Patutina E.O."/>
            <person name="Beletsky A.V."/>
            <person name="Mardanov A.V."/>
            <person name="Baslerov R.V."/>
            <person name="Panteleeva A.N."/>
            <person name="Kolganova T.V."/>
            <person name="Ravin N.V."/>
            <person name="Skryabin K.G."/>
        </authorList>
    </citation>
    <scope>NUCLEOTIDE SEQUENCE [LARGE SCALE GENOMIC DNA]</scope>
    <source>
        <strain evidence="4 5">DG-6</strain>
    </source>
</reference>
<dbReference type="EMBL" id="ADVR01000110">
    <property type="protein sequence ID" value="EFO79638.1"/>
    <property type="molecule type" value="Genomic_DNA"/>
</dbReference>
<dbReference type="InterPro" id="IPR000408">
    <property type="entry name" value="Reg_chr_condens"/>
</dbReference>
<keyword evidence="2" id="KW-0677">Repeat</keyword>
<evidence type="ECO:0000256" key="1">
    <source>
        <dbReference type="ARBA" id="ARBA00022658"/>
    </source>
</evidence>
<protein>
    <submittedName>
        <fullName evidence="4">Regulator of chromosome condensation RCC1</fullName>
    </submittedName>
</protein>
<dbReference type="InterPro" id="IPR058923">
    <property type="entry name" value="RCC1-like_dom"/>
</dbReference>
<dbReference type="Proteomes" id="UP000054010">
    <property type="component" value="Unassembled WGS sequence"/>
</dbReference>
<name>E1IGQ1_9CHLR</name>
<proteinExistence type="predicted"/>
<dbReference type="PANTHER" id="PTHR45982:SF1">
    <property type="entry name" value="REGULATOR OF CHROMOSOME CONDENSATION"/>
    <property type="match status" value="1"/>
</dbReference>
<keyword evidence="1" id="KW-0344">Guanine-nucleotide releasing factor</keyword>
<evidence type="ECO:0000256" key="2">
    <source>
        <dbReference type="ARBA" id="ARBA00022737"/>
    </source>
</evidence>
<dbReference type="HOGENOM" id="CLU_014355_0_0_0"/>
<evidence type="ECO:0000259" key="3">
    <source>
        <dbReference type="Pfam" id="PF25390"/>
    </source>
</evidence>
<dbReference type="PANTHER" id="PTHR45982">
    <property type="entry name" value="REGULATOR OF CHROMOSOME CONDENSATION"/>
    <property type="match status" value="1"/>
</dbReference>
<dbReference type="GO" id="GO:0005737">
    <property type="term" value="C:cytoplasm"/>
    <property type="evidence" value="ECO:0007669"/>
    <property type="project" value="TreeGrafter"/>
</dbReference>